<keyword evidence="1" id="KW-0805">Transcription regulation</keyword>
<evidence type="ECO:0000259" key="5">
    <source>
        <dbReference type="SMART" id="SM00345"/>
    </source>
</evidence>
<keyword evidence="7" id="KW-1185">Reference proteome</keyword>
<gene>
    <name evidence="6" type="ORF">ABID12_003218</name>
</gene>
<feature type="compositionally biased region" description="Polar residues" evidence="4">
    <location>
        <begin position="247"/>
        <end position="259"/>
    </location>
</feature>
<dbReference type="Pfam" id="PF00392">
    <property type="entry name" value="GntR"/>
    <property type="match status" value="1"/>
</dbReference>
<dbReference type="Gene3D" id="1.20.120.530">
    <property type="entry name" value="GntR ligand-binding domain-like"/>
    <property type="match status" value="1"/>
</dbReference>
<dbReference type="SMART" id="SM00345">
    <property type="entry name" value="HTH_GNTR"/>
    <property type="match status" value="1"/>
</dbReference>
<accession>A0ABV2IGH8</accession>
<dbReference type="RefSeq" id="WP_354435080.1">
    <property type="nucleotide sequence ID" value="NZ_JBEPLY010000012.1"/>
</dbReference>
<dbReference type="InterPro" id="IPR000524">
    <property type="entry name" value="Tscrpt_reg_HTH_GntR"/>
</dbReference>
<dbReference type="InterPro" id="IPR036390">
    <property type="entry name" value="WH_DNA-bd_sf"/>
</dbReference>
<dbReference type="GO" id="GO:0003677">
    <property type="term" value="F:DNA binding"/>
    <property type="evidence" value="ECO:0007669"/>
    <property type="project" value="UniProtKB-KW"/>
</dbReference>
<dbReference type="SUPFAM" id="SSF46785">
    <property type="entry name" value="Winged helix' DNA-binding domain"/>
    <property type="match status" value="1"/>
</dbReference>
<evidence type="ECO:0000313" key="6">
    <source>
        <dbReference type="EMBL" id="MET3601262.1"/>
    </source>
</evidence>
<keyword evidence="2 6" id="KW-0238">DNA-binding</keyword>
<organism evidence="6 7">
    <name type="scientific">Martelella mangrovi</name>
    <dbReference type="NCBI Taxonomy" id="1397477"/>
    <lineage>
        <taxon>Bacteria</taxon>
        <taxon>Pseudomonadati</taxon>
        <taxon>Pseudomonadota</taxon>
        <taxon>Alphaproteobacteria</taxon>
        <taxon>Hyphomicrobiales</taxon>
        <taxon>Aurantimonadaceae</taxon>
        <taxon>Martelella</taxon>
    </lineage>
</organism>
<dbReference type="InterPro" id="IPR008920">
    <property type="entry name" value="TF_FadR/GntR_C"/>
</dbReference>
<name>A0ABV2IGH8_9HYPH</name>
<dbReference type="Gene3D" id="1.10.10.10">
    <property type="entry name" value="Winged helix-like DNA-binding domain superfamily/Winged helix DNA-binding domain"/>
    <property type="match status" value="1"/>
</dbReference>
<proteinExistence type="predicted"/>
<evidence type="ECO:0000256" key="2">
    <source>
        <dbReference type="ARBA" id="ARBA00023125"/>
    </source>
</evidence>
<dbReference type="PANTHER" id="PTHR43537:SF5">
    <property type="entry name" value="UXU OPERON TRANSCRIPTIONAL REGULATOR"/>
    <property type="match status" value="1"/>
</dbReference>
<evidence type="ECO:0000313" key="7">
    <source>
        <dbReference type="Proteomes" id="UP001549164"/>
    </source>
</evidence>
<reference evidence="6 7" key="1">
    <citation type="submission" date="2024-06" db="EMBL/GenBank/DDBJ databases">
        <title>Genomic Encyclopedia of Type Strains, Phase IV (KMG-IV): sequencing the most valuable type-strain genomes for metagenomic binning, comparative biology and taxonomic classification.</title>
        <authorList>
            <person name="Goeker M."/>
        </authorList>
    </citation>
    <scope>NUCLEOTIDE SEQUENCE [LARGE SCALE GENOMIC DNA]</scope>
    <source>
        <strain evidence="6 7">DSM 28102</strain>
    </source>
</reference>
<dbReference type="EMBL" id="JBEPLY010000012">
    <property type="protein sequence ID" value="MET3601262.1"/>
    <property type="molecule type" value="Genomic_DNA"/>
</dbReference>
<protein>
    <submittedName>
        <fullName evidence="6">DNA-binding GntR family transcriptional regulator</fullName>
    </submittedName>
</protein>
<feature type="domain" description="HTH gntR-type" evidence="5">
    <location>
        <begin position="29"/>
        <end position="87"/>
    </location>
</feature>
<feature type="region of interest" description="Disordered" evidence="4">
    <location>
        <begin position="236"/>
        <end position="277"/>
    </location>
</feature>
<evidence type="ECO:0000256" key="3">
    <source>
        <dbReference type="ARBA" id="ARBA00023163"/>
    </source>
</evidence>
<sequence>MYDDNSPFSPKDRQKTPEPLKPVQKAAFAEERLTQAILWCELEPGLTITEAALATRFGLGRAATRVALARLSTLGFMLSIPREGWRVLPMSGALVGQVVDARRMAEPALASLTLDAQKSARLFELADMIEAVGGAHEEAARTTRTGYERTFRAELSSELNPFVATFVERLWDHSDRIVHFFEKQGAAPMPALRASAIAAALRDGRADDARAFLDEAIEQFRSFASDALLNNQSELALTGGTKPQEKAPTQKQYGVSPQTGPDRAASRGWTSSKGNSS</sequence>
<dbReference type="InterPro" id="IPR036388">
    <property type="entry name" value="WH-like_DNA-bd_sf"/>
</dbReference>
<comment type="caution">
    <text evidence="6">The sequence shown here is derived from an EMBL/GenBank/DDBJ whole genome shotgun (WGS) entry which is preliminary data.</text>
</comment>
<evidence type="ECO:0000256" key="1">
    <source>
        <dbReference type="ARBA" id="ARBA00023015"/>
    </source>
</evidence>
<feature type="compositionally biased region" description="Polar residues" evidence="4">
    <location>
        <begin position="268"/>
        <end position="277"/>
    </location>
</feature>
<dbReference type="Proteomes" id="UP001549164">
    <property type="component" value="Unassembled WGS sequence"/>
</dbReference>
<keyword evidence="3" id="KW-0804">Transcription</keyword>
<dbReference type="PANTHER" id="PTHR43537">
    <property type="entry name" value="TRANSCRIPTIONAL REGULATOR, GNTR FAMILY"/>
    <property type="match status" value="1"/>
</dbReference>
<feature type="region of interest" description="Disordered" evidence="4">
    <location>
        <begin position="1"/>
        <end position="20"/>
    </location>
</feature>
<evidence type="ECO:0000256" key="4">
    <source>
        <dbReference type="SAM" id="MobiDB-lite"/>
    </source>
</evidence>